<dbReference type="InterPro" id="IPR032790">
    <property type="entry name" value="GDE_C"/>
</dbReference>
<evidence type="ECO:0000313" key="2">
    <source>
        <dbReference type="EMBL" id="PIO59089.1"/>
    </source>
</evidence>
<feature type="non-terminal residue" evidence="2">
    <location>
        <position position="1"/>
    </location>
</feature>
<gene>
    <name evidence="2" type="ORF">TELCIR_19460</name>
</gene>
<dbReference type="Pfam" id="PF06202">
    <property type="entry name" value="GDE_C"/>
    <property type="match status" value="1"/>
</dbReference>
<evidence type="ECO:0000313" key="3">
    <source>
        <dbReference type="Proteomes" id="UP000230423"/>
    </source>
</evidence>
<keyword evidence="3" id="KW-1185">Reference proteome</keyword>
<protein>
    <submittedName>
        <fullName evidence="2">Amylo-alpha-1,6-glucosidase</fullName>
    </submittedName>
</protein>
<feature type="non-terminal residue" evidence="2">
    <location>
        <position position="205"/>
    </location>
</feature>
<dbReference type="PANTHER" id="PTHR10569">
    <property type="entry name" value="GLYCOGEN DEBRANCHING ENZYME"/>
    <property type="match status" value="1"/>
</dbReference>
<dbReference type="GO" id="GO:0004135">
    <property type="term" value="F:amylo-alpha-1,6-glucosidase activity"/>
    <property type="evidence" value="ECO:0007669"/>
    <property type="project" value="InterPro"/>
</dbReference>
<dbReference type="SUPFAM" id="SSF48208">
    <property type="entry name" value="Six-hairpin glycosidases"/>
    <property type="match status" value="1"/>
</dbReference>
<feature type="domain" description="Glycogen debranching enzyme C-terminal" evidence="1">
    <location>
        <begin position="4"/>
        <end position="205"/>
    </location>
</feature>
<accession>A0A2G9TM54</accession>
<sequence>FNVKAYVDRTTGFIHGGNQWNCGTWMDKMGSSDKAGNRGEPATPRDGAAVEIQALAYSVLNAMSELANAGVIDKNGVSSGEESWAWSEWAEKIKKNFEEHFFVDENHDGQFVNQRNILKDTVGSTLEFTDYQLRCNFVVALATAPTLIDPHKAWLALDQAKEHLLGPLGMKTLDPSDWAYNGDYNNNDDGVDKKTAKGWNYHQGP</sequence>
<dbReference type="GO" id="GO:0004134">
    <property type="term" value="F:4-alpha-glucanotransferase activity"/>
    <property type="evidence" value="ECO:0007669"/>
    <property type="project" value="InterPro"/>
</dbReference>
<reference evidence="2 3" key="1">
    <citation type="submission" date="2015-09" db="EMBL/GenBank/DDBJ databases">
        <title>Draft genome of the parasitic nematode Teladorsagia circumcincta isolate WARC Sus (inbred).</title>
        <authorList>
            <person name="Mitreva M."/>
        </authorList>
    </citation>
    <scope>NUCLEOTIDE SEQUENCE [LARGE SCALE GENOMIC DNA]</scope>
    <source>
        <strain evidence="2 3">S</strain>
    </source>
</reference>
<dbReference type="OrthoDB" id="10248904at2759"/>
<evidence type="ECO:0000259" key="1">
    <source>
        <dbReference type="Pfam" id="PF06202"/>
    </source>
</evidence>
<dbReference type="InterPro" id="IPR010401">
    <property type="entry name" value="AGL/Gdb1"/>
</dbReference>
<dbReference type="InterPro" id="IPR008928">
    <property type="entry name" value="6-hairpin_glycosidase_sf"/>
</dbReference>
<name>A0A2G9TM54_TELCI</name>
<proteinExistence type="predicted"/>
<dbReference type="EMBL" id="KZ358874">
    <property type="protein sequence ID" value="PIO59089.1"/>
    <property type="molecule type" value="Genomic_DNA"/>
</dbReference>
<dbReference type="GO" id="GO:0005980">
    <property type="term" value="P:glycogen catabolic process"/>
    <property type="evidence" value="ECO:0007669"/>
    <property type="project" value="InterPro"/>
</dbReference>
<dbReference type="Proteomes" id="UP000230423">
    <property type="component" value="Unassembled WGS sequence"/>
</dbReference>
<dbReference type="InterPro" id="IPR012341">
    <property type="entry name" value="6hp_glycosidase-like_sf"/>
</dbReference>
<dbReference type="Gene3D" id="1.50.10.10">
    <property type="match status" value="1"/>
</dbReference>
<dbReference type="PANTHER" id="PTHR10569:SF2">
    <property type="entry name" value="GLYCOGEN DEBRANCHING ENZYME"/>
    <property type="match status" value="1"/>
</dbReference>
<organism evidence="2 3">
    <name type="scientific">Teladorsagia circumcincta</name>
    <name type="common">Brown stomach worm</name>
    <name type="synonym">Ostertagia circumcincta</name>
    <dbReference type="NCBI Taxonomy" id="45464"/>
    <lineage>
        <taxon>Eukaryota</taxon>
        <taxon>Metazoa</taxon>
        <taxon>Ecdysozoa</taxon>
        <taxon>Nematoda</taxon>
        <taxon>Chromadorea</taxon>
        <taxon>Rhabditida</taxon>
        <taxon>Rhabditina</taxon>
        <taxon>Rhabditomorpha</taxon>
        <taxon>Strongyloidea</taxon>
        <taxon>Trichostrongylidae</taxon>
        <taxon>Teladorsagia</taxon>
    </lineage>
</organism>
<dbReference type="AlphaFoldDB" id="A0A2G9TM54"/>